<dbReference type="SUPFAM" id="SSF47336">
    <property type="entry name" value="ACP-like"/>
    <property type="match status" value="1"/>
</dbReference>
<comment type="cofactor">
    <cofactor evidence="1">
        <name>pantetheine 4'-phosphate</name>
        <dbReference type="ChEBI" id="CHEBI:47942"/>
    </cofactor>
</comment>
<dbReference type="SUPFAM" id="SSF52777">
    <property type="entry name" value="CoA-dependent acyltransferases"/>
    <property type="match status" value="2"/>
</dbReference>
<dbReference type="PROSITE" id="PS50075">
    <property type="entry name" value="CARRIER"/>
    <property type="match status" value="1"/>
</dbReference>
<keyword evidence="7" id="KW-1185">Reference proteome</keyword>
<organism evidence="6 7">
    <name type="scientific">Thalassomonas actiniarum</name>
    <dbReference type="NCBI Taxonomy" id="485447"/>
    <lineage>
        <taxon>Bacteria</taxon>
        <taxon>Pseudomonadati</taxon>
        <taxon>Pseudomonadota</taxon>
        <taxon>Gammaproteobacteria</taxon>
        <taxon>Alteromonadales</taxon>
        <taxon>Colwelliaceae</taxon>
        <taxon>Thalassomonas</taxon>
    </lineage>
</organism>
<dbReference type="KEGG" id="tact:SG35_022850"/>
<dbReference type="InterPro" id="IPR044894">
    <property type="entry name" value="TubC_N_sf"/>
</dbReference>
<dbReference type="InterPro" id="IPR041464">
    <property type="entry name" value="TubC_N"/>
</dbReference>
<evidence type="ECO:0000256" key="3">
    <source>
        <dbReference type="ARBA" id="ARBA00022450"/>
    </source>
</evidence>
<dbReference type="GO" id="GO:0009366">
    <property type="term" value="C:enterobactin synthetase complex"/>
    <property type="evidence" value="ECO:0007669"/>
    <property type="project" value="TreeGrafter"/>
</dbReference>
<keyword evidence="3" id="KW-0596">Phosphopantetheine</keyword>
<dbReference type="Pfam" id="PF00501">
    <property type="entry name" value="AMP-binding"/>
    <property type="match status" value="1"/>
</dbReference>
<dbReference type="PANTHER" id="PTHR45527">
    <property type="entry name" value="NONRIBOSOMAL PEPTIDE SYNTHETASE"/>
    <property type="match status" value="1"/>
</dbReference>
<dbReference type="FunFam" id="3.30.559.10:FF:000012">
    <property type="entry name" value="Non-ribosomal peptide synthetase"/>
    <property type="match status" value="1"/>
</dbReference>
<accession>A0AAF0C2M9</accession>
<dbReference type="GO" id="GO:0047527">
    <property type="term" value="F:2,3-dihydroxybenzoate-serine ligase activity"/>
    <property type="evidence" value="ECO:0007669"/>
    <property type="project" value="TreeGrafter"/>
</dbReference>
<dbReference type="PROSITE" id="PS00455">
    <property type="entry name" value="AMP_BINDING"/>
    <property type="match status" value="1"/>
</dbReference>
<keyword evidence="4" id="KW-0597">Phosphoprotein</keyword>
<dbReference type="EMBL" id="CP059735">
    <property type="protein sequence ID" value="WDD98093.1"/>
    <property type="molecule type" value="Genomic_DNA"/>
</dbReference>
<evidence type="ECO:0000313" key="6">
    <source>
        <dbReference type="EMBL" id="WDD98093.1"/>
    </source>
</evidence>
<evidence type="ECO:0000256" key="4">
    <source>
        <dbReference type="ARBA" id="ARBA00022553"/>
    </source>
</evidence>
<dbReference type="PRINTS" id="PR00154">
    <property type="entry name" value="AMPBINDING"/>
</dbReference>
<dbReference type="InterPro" id="IPR025110">
    <property type="entry name" value="AMP-bd_C"/>
</dbReference>
<dbReference type="PANTHER" id="PTHR45527:SF1">
    <property type="entry name" value="FATTY ACID SYNTHASE"/>
    <property type="match status" value="1"/>
</dbReference>
<comment type="similarity">
    <text evidence="2">Belongs to the ATP-dependent AMP-binding enzyme family.</text>
</comment>
<dbReference type="InterPro" id="IPR029058">
    <property type="entry name" value="AB_hydrolase_fold"/>
</dbReference>
<dbReference type="InterPro" id="IPR001242">
    <property type="entry name" value="Condensation_dom"/>
</dbReference>
<dbReference type="FunFam" id="3.40.50.980:FF:000001">
    <property type="entry name" value="Non-ribosomal peptide synthetase"/>
    <property type="match status" value="1"/>
</dbReference>
<dbReference type="Gene3D" id="3.30.559.30">
    <property type="entry name" value="Nonribosomal peptide synthetase, condensation domain"/>
    <property type="match status" value="1"/>
</dbReference>
<dbReference type="Pfam" id="PF00550">
    <property type="entry name" value="PP-binding"/>
    <property type="match status" value="1"/>
</dbReference>
<dbReference type="GO" id="GO:0005829">
    <property type="term" value="C:cytosol"/>
    <property type="evidence" value="ECO:0007669"/>
    <property type="project" value="TreeGrafter"/>
</dbReference>
<dbReference type="InterPro" id="IPR010071">
    <property type="entry name" value="AA_adenyl_dom"/>
</dbReference>
<name>A0AAF0C2M9_9GAMM</name>
<reference evidence="6 7" key="2">
    <citation type="journal article" date="2022" name="Mar. Drugs">
        <title>Bioassay-Guided Fractionation Leads to the Detection of Cholic Acid Generated by the Rare Thalassomonas sp.</title>
        <authorList>
            <person name="Pheiffer F."/>
            <person name="Schneider Y.K."/>
            <person name="Hansen E.H."/>
            <person name="Andersen J.H."/>
            <person name="Isaksson J."/>
            <person name="Busche T."/>
            <person name="R C."/>
            <person name="Kalinowski J."/>
            <person name="Zyl L.V."/>
            <person name="Trindade M."/>
        </authorList>
    </citation>
    <scope>NUCLEOTIDE SEQUENCE [LARGE SCALE GENOMIC DNA]</scope>
    <source>
        <strain evidence="6 7">A5K-106</strain>
    </source>
</reference>
<dbReference type="NCBIfam" id="TIGR01733">
    <property type="entry name" value="AA-adenyl-dom"/>
    <property type="match status" value="1"/>
</dbReference>
<dbReference type="Pfam" id="PF18563">
    <property type="entry name" value="TubC_N"/>
    <property type="match status" value="1"/>
</dbReference>
<dbReference type="Gene3D" id="3.30.300.30">
    <property type="match status" value="1"/>
</dbReference>
<dbReference type="InterPro" id="IPR045851">
    <property type="entry name" value="AMP-bd_C_sf"/>
</dbReference>
<dbReference type="InterPro" id="IPR020806">
    <property type="entry name" value="PKS_PP-bd"/>
</dbReference>
<dbReference type="InterPro" id="IPR036736">
    <property type="entry name" value="ACP-like_sf"/>
</dbReference>
<dbReference type="InterPro" id="IPR020459">
    <property type="entry name" value="AMP-binding"/>
</dbReference>
<dbReference type="InterPro" id="IPR000873">
    <property type="entry name" value="AMP-dep_synth/lig_dom"/>
</dbReference>
<protein>
    <submittedName>
        <fullName evidence="6">Non-ribosomal peptide synthetase</fullName>
    </submittedName>
</protein>
<dbReference type="PROSITE" id="PS00012">
    <property type="entry name" value="PHOSPHOPANTETHEINE"/>
    <property type="match status" value="1"/>
</dbReference>
<dbReference type="Gene3D" id="3.30.559.10">
    <property type="entry name" value="Chloramphenicol acetyltransferase-like domain"/>
    <property type="match status" value="1"/>
</dbReference>
<dbReference type="RefSeq" id="WP_053042727.1">
    <property type="nucleotide sequence ID" value="NZ_CP059735.1"/>
</dbReference>
<dbReference type="GO" id="GO:0031177">
    <property type="term" value="F:phosphopantetheine binding"/>
    <property type="evidence" value="ECO:0007669"/>
    <property type="project" value="InterPro"/>
</dbReference>
<evidence type="ECO:0000256" key="2">
    <source>
        <dbReference type="ARBA" id="ARBA00006432"/>
    </source>
</evidence>
<reference evidence="6 7" key="1">
    <citation type="journal article" date="2015" name="Genome Announc.">
        <title>Draft Genome Sequences of Marine Isolates of Thalassomonas viridans and Thalassomonas actiniarum.</title>
        <authorList>
            <person name="Olonade I."/>
            <person name="van Zyl L.J."/>
            <person name="Trindade M."/>
        </authorList>
    </citation>
    <scope>NUCLEOTIDE SEQUENCE [LARGE SCALE GENOMIC DNA]</scope>
    <source>
        <strain evidence="6 7">A5K-106</strain>
    </source>
</reference>
<dbReference type="CDD" id="cd05930">
    <property type="entry name" value="A_NRPS"/>
    <property type="match status" value="1"/>
</dbReference>
<gene>
    <name evidence="6" type="ORF">SG35_022850</name>
</gene>
<dbReference type="FunFam" id="3.30.300.30:FF:000010">
    <property type="entry name" value="Enterobactin synthetase component F"/>
    <property type="match status" value="1"/>
</dbReference>
<dbReference type="Gene3D" id="3.40.50.1820">
    <property type="entry name" value="alpha/beta hydrolase"/>
    <property type="match status" value="1"/>
</dbReference>
<sequence>MTPVVTLLTTLKTLQIKLALDEKGDLVVRGDKTALTPALVAQIRQHKPEIVNTLRQNTGGNVPAITRVPRGEQPLLLSFAQQRLWLLDQIDGGSAHYNITGALNLLGALNIQALELSFDEIIKRHESLRTSFVEENNQVVQLIREAGTFKLTSSDCSLLAGQEQAQAVKEQIALEGSKVFDLSQDLMLRVHLIKCAPQQHVLVVTMHHIASDGWSMSVLIKEFSALYAAYSRGQASALPALEVQYADYAHWQRQYLKDEVLEQQLGYWQQQLADLPVVHGLPLDYSRPAAQSFTGKAVSSRLGREPLTALKTLCRGQGATLFMGLHAAFSVLLARYSNERDIVIGSPIANREQQEVAKLIGFFVNTLVLRSDLSQEPGFAALLQQSKQMLTDAYAHQQVPFEQLVERLQPERSLQHSPLFQVMLVLQNNEQQQLVLPELTLTPVAEENELAMFDLTLTAEEKDQQLVLHWEYNTDLFKEQTITAMAAHFEALVAALLARPQENVFKLPFIAQDQAGQQLSSGRVDKGDNLCIHEVFEQRVREQGQAIALELAGQELSYAQLNARANRLARYLVNQQGIKPGRLVGICLKRSIDMVVSILAVLKAGGAYVPLDPGYPAERLAYMLADAELEAILTDSTLQTPISEEQAVYLDREAVTSCVNDYEDTDLPVTATTSGADDLAYVIYTSGSTGQPKGVMVSHQNWQSYRAGAAEEYQMTANDKLVQFSSLSFDILVEELTLSLLSGGTLVLPGGDQVLAPFEFWQLVDRHQITLASLPTAYWHQLAEEESLAARVQNTSLRQVIVGGEAISPAHLTRWQQNAGQGIRLLNTYGPTEATVIASSFDVTTFDGGDKTIPIGKALNNSSLVILDKHLNLVPKGVIGELYIGGEGLARGYLNQAELSAEKFIKHPFANAPGERLYKTGDLVRWLDDGNLAFVGRIDHQVKIRGFRIELGEIEQKLREHYAVRDALVLAKEDEGGNKRLAAYVVTAGEQQPDVIANLRTWLKQSLPEYMLPGAYMPLAALPLTANGKLDVKALPEPVWQQAGLDYVAPVSATEQALCELWQEILGLERVGVTDNFFDLGGHSLLATRLVTQVNQVFALELAMQEIFNLQTVSELAASLDEQIQMNKLLSGELAIEDLSDEELDRYLALQTEE</sequence>
<dbReference type="GO" id="GO:0009239">
    <property type="term" value="P:enterobactin biosynthetic process"/>
    <property type="evidence" value="ECO:0007669"/>
    <property type="project" value="TreeGrafter"/>
</dbReference>
<dbReference type="GO" id="GO:0043041">
    <property type="term" value="P:amino acid activation for nonribosomal peptide biosynthetic process"/>
    <property type="evidence" value="ECO:0007669"/>
    <property type="project" value="TreeGrafter"/>
</dbReference>
<dbReference type="Pfam" id="PF13193">
    <property type="entry name" value="AMP-binding_C"/>
    <property type="match status" value="1"/>
</dbReference>
<dbReference type="FunFam" id="3.40.50.12780:FF:000012">
    <property type="entry name" value="Non-ribosomal peptide synthetase"/>
    <property type="match status" value="1"/>
</dbReference>
<feature type="domain" description="Carrier" evidence="5">
    <location>
        <begin position="1049"/>
        <end position="1124"/>
    </location>
</feature>
<evidence type="ECO:0000256" key="1">
    <source>
        <dbReference type="ARBA" id="ARBA00001957"/>
    </source>
</evidence>
<dbReference type="CDD" id="cd19531">
    <property type="entry name" value="LCL_NRPS-like"/>
    <property type="match status" value="1"/>
</dbReference>
<dbReference type="FunFam" id="2.30.38.10:FF:000001">
    <property type="entry name" value="Non-ribosomal peptide synthetase PvdI"/>
    <property type="match status" value="1"/>
</dbReference>
<dbReference type="InterPro" id="IPR020845">
    <property type="entry name" value="AMP-binding_CS"/>
</dbReference>
<dbReference type="Gene3D" id="1.10.10.1830">
    <property type="entry name" value="Non-ribosomal peptide synthase, adenylation domain"/>
    <property type="match status" value="1"/>
</dbReference>
<dbReference type="Gene3D" id="2.30.38.10">
    <property type="entry name" value="Luciferase, Domain 3"/>
    <property type="match status" value="1"/>
</dbReference>
<dbReference type="InterPro" id="IPR006162">
    <property type="entry name" value="Ppantetheine_attach_site"/>
</dbReference>
<evidence type="ECO:0000313" key="7">
    <source>
        <dbReference type="Proteomes" id="UP000032568"/>
    </source>
</evidence>
<evidence type="ECO:0000259" key="5">
    <source>
        <dbReference type="PROSITE" id="PS50075"/>
    </source>
</evidence>
<dbReference type="AlphaFoldDB" id="A0AAF0C2M9"/>
<proteinExistence type="inferred from homology"/>
<dbReference type="SUPFAM" id="SSF56801">
    <property type="entry name" value="Acetyl-CoA synthetase-like"/>
    <property type="match status" value="1"/>
</dbReference>
<dbReference type="Proteomes" id="UP000032568">
    <property type="component" value="Chromosome"/>
</dbReference>
<dbReference type="SMART" id="SM00823">
    <property type="entry name" value="PKS_PP"/>
    <property type="match status" value="1"/>
</dbReference>
<dbReference type="Pfam" id="PF00668">
    <property type="entry name" value="Condensation"/>
    <property type="match status" value="1"/>
</dbReference>
<dbReference type="Gene3D" id="3.40.50.980">
    <property type="match status" value="2"/>
</dbReference>
<dbReference type="InterPro" id="IPR023213">
    <property type="entry name" value="CAT-like_dom_sf"/>
</dbReference>
<dbReference type="FunFam" id="1.10.1200.10:FF:000005">
    <property type="entry name" value="Nonribosomal peptide synthetase 1"/>
    <property type="match status" value="1"/>
</dbReference>
<dbReference type="InterPro" id="IPR009081">
    <property type="entry name" value="PP-bd_ACP"/>
</dbReference>